<reference evidence="2" key="1">
    <citation type="submission" date="2025-05" db="UniProtKB">
        <authorList>
            <consortium name="EnsemblMetazoa"/>
        </authorList>
    </citation>
    <scope>IDENTIFICATION</scope>
    <source>
        <strain evidence="2">Yale</strain>
    </source>
</reference>
<feature type="region of interest" description="Disordered" evidence="1">
    <location>
        <begin position="96"/>
        <end position="115"/>
    </location>
</feature>
<protein>
    <recommendedName>
        <fullName evidence="4">Nanos-type domain-containing protein</fullName>
    </recommendedName>
</protein>
<name>A0ABK9NG14_GLOMM</name>
<evidence type="ECO:0000256" key="1">
    <source>
        <dbReference type="SAM" id="MobiDB-lite"/>
    </source>
</evidence>
<dbReference type="Proteomes" id="UP000092444">
    <property type="component" value="Unassembled WGS sequence"/>
</dbReference>
<dbReference type="EMBL" id="CCAG010022893">
    <property type="status" value="NOT_ANNOTATED_CDS"/>
    <property type="molecule type" value="Genomic_DNA"/>
</dbReference>
<dbReference type="EnsemblMetazoa" id="GMOY014176.R1333">
    <property type="protein sequence ID" value="GMOY014176.P1333"/>
    <property type="gene ID" value="GMOY014176"/>
</dbReference>
<proteinExistence type="predicted"/>
<evidence type="ECO:0000313" key="3">
    <source>
        <dbReference type="Proteomes" id="UP000092444"/>
    </source>
</evidence>
<evidence type="ECO:0008006" key="4">
    <source>
        <dbReference type="Google" id="ProtNLM"/>
    </source>
</evidence>
<sequence>MCILCGFSAHNTLSKTCPTRKRGEKTNKIKIIKNISFKDFRERYSKNFYESLNSNEYDGNLPALPSSSSAENVRDIQQDFKRNGIIKTNVKSKIPQPTVPAVQKRLPIPSPRSSG</sequence>
<accession>A0ABK9NG14</accession>
<keyword evidence="3" id="KW-1185">Reference proteome</keyword>
<evidence type="ECO:0000313" key="2">
    <source>
        <dbReference type="EnsemblMetazoa" id="GMOY014176.P1333"/>
    </source>
</evidence>
<organism evidence="2 3">
    <name type="scientific">Glossina morsitans morsitans</name>
    <name type="common">Savannah tsetse fly</name>
    <dbReference type="NCBI Taxonomy" id="37546"/>
    <lineage>
        <taxon>Eukaryota</taxon>
        <taxon>Metazoa</taxon>
        <taxon>Ecdysozoa</taxon>
        <taxon>Arthropoda</taxon>
        <taxon>Hexapoda</taxon>
        <taxon>Insecta</taxon>
        <taxon>Pterygota</taxon>
        <taxon>Neoptera</taxon>
        <taxon>Endopterygota</taxon>
        <taxon>Diptera</taxon>
        <taxon>Brachycera</taxon>
        <taxon>Muscomorpha</taxon>
        <taxon>Hippoboscoidea</taxon>
        <taxon>Glossinidae</taxon>
        <taxon>Glossina</taxon>
    </lineage>
</organism>